<reference evidence="2" key="1">
    <citation type="journal article" date="2019" name="Int. J. Syst. Evol. Microbiol.">
        <title>The Global Catalogue of Microorganisms (GCM) 10K type strain sequencing project: providing services to taxonomists for standard genome sequencing and annotation.</title>
        <authorList>
            <consortium name="The Broad Institute Genomics Platform"/>
            <consortium name="The Broad Institute Genome Sequencing Center for Infectious Disease"/>
            <person name="Wu L."/>
            <person name="Ma J."/>
        </authorList>
    </citation>
    <scope>NUCLEOTIDE SEQUENCE [LARGE SCALE GENOMIC DNA]</scope>
    <source>
        <strain evidence="2">TBRC 7912</strain>
    </source>
</reference>
<dbReference type="RefSeq" id="WP_386191229.1">
    <property type="nucleotide sequence ID" value="NZ_JBHSBC010000021.1"/>
</dbReference>
<sequence>MATSEPVLYLGAVIENGISQWDTMASDLNEALSPVSAELKALNATAPWGNGPEGRAFAAQYLKGDGPNRLVETGAELVGHITDAGTLLRKTIANSRAADVRNVEDMTRHAKAVAQGRVTA</sequence>
<organism evidence="1 2">
    <name type="scientific">Streptosporangium jomthongense</name>
    <dbReference type="NCBI Taxonomy" id="1193683"/>
    <lineage>
        <taxon>Bacteria</taxon>
        <taxon>Bacillati</taxon>
        <taxon>Actinomycetota</taxon>
        <taxon>Actinomycetes</taxon>
        <taxon>Streptosporangiales</taxon>
        <taxon>Streptosporangiaceae</taxon>
        <taxon>Streptosporangium</taxon>
    </lineage>
</organism>
<protein>
    <recommendedName>
        <fullName evidence="3">ESX-1 secretion-associated protein</fullName>
    </recommendedName>
</protein>
<name>A0ABV8F5Z8_9ACTN</name>
<evidence type="ECO:0000313" key="2">
    <source>
        <dbReference type="Proteomes" id="UP001595698"/>
    </source>
</evidence>
<dbReference type="Proteomes" id="UP001595698">
    <property type="component" value="Unassembled WGS sequence"/>
</dbReference>
<accession>A0ABV8F5Z8</accession>
<dbReference type="EMBL" id="JBHSBC010000021">
    <property type="protein sequence ID" value="MFC3982732.1"/>
    <property type="molecule type" value="Genomic_DNA"/>
</dbReference>
<gene>
    <name evidence="1" type="ORF">ACFOYY_21510</name>
</gene>
<evidence type="ECO:0008006" key="3">
    <source>
        <dbReference type="Google" id="ProtNLM"/>
    </source>
</evidence>
<proteinExistence type="predicted"/>
<keyword evidence="2" id="KW-1185">Reference proteome</keyword>
<evidence type="ECO:0000313" key="1">
    <source>
        <dbReference type="EMBL" id="MFC3982732.1"/>
    </source>
</evidence>
<comment type="caution">
    <text evidence="1">The sequence shown here is derived from an EMBL/GenBank/DDBJ whole genome shotgun (WGS) entry which is preliminary data.</text>
</comment>